<feature type="repeat" description="WD" evidence="8">
    <location>
        <begin position="160"/>
        <end position="202"/>
    </location>
</feature>
<dbReference type="SUPFAM" id="SSF50978">
    <property type="entry name" value="WD40 repeat-like"/>
    <property type="match status" value="1"/>
</dbReference>
<evidence type="ECO:0000259" key="10">
    <source>
        <dbReference type="Pfam" id="PF12894"/>
    </source>
</evidence>
<dbReference type="EMBL" id="LSMT01000004">
    <property type="protein sequence ID" value="PFX34457.1"/>
    <property type="molecule type" value="Genomic_DNA"/>
</dbReference>
<dbReference type="InterPro" id="IPR001680">
    <property type="entry name" value="WD40_rpt"/>
</dbReference>
<dbReference type="OrthoDB" id="431715at2759"/>
<evidence type="ECO:0000313" key="11">
    <source>
        <dbReference type="EMBL" id="PFX34457.1"/>
    </source>
</evidence>
<reference evidence="12" key="1">
    <citation type="journal article" date="2017" name="bioRxiv">
        <title>Comparative analysis of the genomes of Stylophora pistillata and Acropora digitifera provides evidence for extensive differences between species of corals.</title>
        <authorList>
            <person name="Voolstra C.R."/>
            <person name="Li Y."/>
            <person name="Liew Y.J."/>
            <person name="Baumgarten S."/>
            <person name="Zoccola D."/>
            <person name="Flot J.-F."/>
            <person name="Tambutte S."/>
            <person name="Allemand D."/>
            <person name="Aranda M."/>
        </authorList>
    </citation>
    <scope>NUCLEOTIDE SEQUENCE [LARGE SCALE GENOMIC DNA]</scope>
</reference>
<name>A0A2B4T1C0_STYPI</name>
<dbReference type="AlphaFoldDB" id="A0A2B4T1C0"/>
<feature type="domain" description="Anaphase-promoting complex subunit 4-like WD40" evidence="10">
    <location>
        <begin position="55"/>
        <end position="126"/>
    </location>
</feature>
<feature type="repeat" description="WD" evidence="8">
    <location>
        <begin position="244"/>
        <end position="285"/>
    </location>
</feature>
<dbReference type="PANTHER" id="PTHR19924:SF26">
    <property type="entry name" value="U3 SMALL NUCLEOLAR RNA-ASSOCIATED PROTEIN 15 HOMOLOG"/>
    <property type="match status" value="1"/>
</dbReference>
<dbReference type="InterPro" id="IPR015943">
    <property type="entry name" value="WD40/YVTN_repeat-like_dom_sf"/>
</dbReference>
<evidence type="ECO:0000256" key="3">
    <source>
        <dbReference type="ARBA" id="ARBA00022552"/>
    </source>
</evidence>
<feature type="domain" description="U3 small nucleolar RNA-associated protein 15 C-terminal" evidence="9">
    <location>
        <begin position="347"/>
        <end position="492"/>
    </location>
</feature>
<protein>
    <recommendedName>
        <fullName evidence="2">U3 small nucleolar RNA-associated protein 15 homolog</fullName>
    </recommendedName>
</protein>
<keyword evidence="6" id="KW-0539">Nucleus</keyword>
<dbReference type="PROSITE" id="PS50294">
    <property type="entry name" value="WD_REPEATS_REGION"/>
    <property type="match status" value="2"/>
</dbReference>
<comment type="subcellular location">
    <subcellularLocation>
        <location evidence="1">Nucleus</location>
        <location evidence="1">Nucleolus</location>
    </subcellularLocation>
</comment>
<dbReference type="Proteomes" id="UP000225706">
    <property type="component" value="Unassembled WGS sequence"/>
</dbReference>
<gene>
    <name evidence="11" type="primary">UTP15</name>
    <name evidence="11" type="ORF">AWC38_SpisGene665</name>
</gene>
<proteinExistence type="predicted"/>
<dbReference type="InterPro" id="IPR024977">
    <property type="entry name" value="Apc4-like_WD40_dom"/>
</dbReference>
<dbReference type="GO" id="GO:0045943">
    <property type="term" value="P:positive regulation of transcription by RNA polymerase I"/>
    <property type="evidence" value="ECO:0007669"/>
    <property type="project" value="TreeGrafter"/>
</dbReference>
<evidence type="ECO:0000256" key="4">
    <source>
        <dbReference type="ARBA" id="ARBA00022574"/>
    </source>
</evidence>
<comment type="function">
    <text evidence="7">Ribosome biogenesis factor. Involved in nucleolar processing of pre-18S ribosomal RNA. Required for optimal pre-ribosomal RNA transcription by RNA polymerase I. Part of the small subunit (SSU) processome, first precursor of the small eukaryotic ribosomal subunit. During the assembly of the SSU processome in the nucleolus, many ribosome biogenesis factors, an RNA chaperone and ribosomal proteins associate with the nascent pre-rRNA and work in concert to generate RNA folding, modifications, rearrangements and cleavage as well as targeted degradation of pre-ribosomal RNA by the RNA exosome.</text>
</comment>
<evidence type="ECO:0000256" key="7">
    <source>
        <dbReference type="ARBA" id="ARBA00045437"/>
    </source>
</evidence>
<evidence type="ECO:0000259" key="9">
    <source>
        <dbReference type="Pfam" id="PF09384"/>
    </source>
</evidence>
<dbReference type="SMART" id="SM00320">
    <property type="entry name" value="WD40"/>
    <property type="match status" value="7"/>
</dbReference>
<dbReference type="GO" id="GO:0005730">
    <property type="term" value="C:nucleolus"/>
    <property type="evidence" value="ECO:0007669"/>
    <property type="project" value="UniProtKB-SubCell"/>
</dbReference>
<evidence type="ECO:0000313" key="12">
    <source>
        <dbReference type="Proteomes" id="UP000225706"/>
    </source>
</evidence>
<dbReference type="Pfam" id="PF00400">
    <property type="entry name" value="WD40"/>
    <property type="match status" value="3"/>
</dbReference>
<dbReference type="PROSITE" id="PS50082">
    <property type="entry name" value="WD_REPEATS_2"/>
    <property type="match status" value="3"/>
</dbReference>
<dbReference type="STRING" id="50429.A0A2B4T1C0"/>
<dbReference type="InterPro" id="IPR018983">
    <property type="entry name" value="U3_snoRNA-assocProt_15_C"/>
</dbReference>
<dbReference type="GO" id="GO:0006364">
    <property type="term" value="P:rRNA processing"/>
    <property type="evidence" value="ECO:0007669"/>
    <property type="project" value="UniProtKB-KW"/>
</dbReference>
<evidence type="ECO:0000256" key="5">
    <source>
        <dbReference type="ARBA" id="ARBA00022737"/>
    </source>
</evidence>
<keyword evidence="12" id="KW-1185">Reference proteome</keyword>
<dbReference type="Pfam" id="PF12894">
    <property type="entry name" value="ANAPC4_WD40"/>
    <property type="match status" value="1"/>
</dbReference>
<keyword evidence="5" id="KW-0677">Repeat</keyword>
<evidence type="ECO:0000256" key="2">
    <source>
        <dbReference type="ARBA" id="ARBA00018260"/>
    </source>
</evidence>
<dbReference type="Pfam" id="PF09384">
    <property type="entry name" value="UTP15_C"/>
    <property type="match status" value="1"/>
</dbReference>
<keyword evidence="4 8" id="KW-0853">WD repeat</keyword>
<dbReference type="InterPro" id="IPR036322">
    <property type="entry name" value="WD40_repeat_dom_sf"/>
</dbReference>
<dbReference type="Gene3D" id="2.130.10.10">
    <property type="entry name" value="YVTN repeat-like/Quinoprotein amine dehydrogenase"/>
    <property type="match status" value="2"/>
</dbReference>
<feature type="repeat" description="WD" evidence="8">
    <location>
        <begin position="118"/>
        <end position="159"/>
    </location>
</feature>
<evidence type="ECO:0000256" key="6">
    <source>
        <dbReference type="ARBA" id="ARBA00023242"/>
    </source>
</evidence>
<evidence type="ECO:0000256" key="8">
    <source>
        <dbReference type="PROSITE-ProRule" id="PRU00221"/>
    </source>
</evidence>
<sequence length="510" mass="57299">MAEFQRLGIRKFPKIATRQTSETRYWKKLSFPIIVKEYGTVSHVDFCRSKPHNFIATSSSRIQIYSSSSNQVNKSFSNFKEKVYCGSFRNDGNLIVAGRENGSVQVFDVNSRAVLRDFKGHTSPVQVTKFMLDNLHVMSGSDDRSVVCWDIATGQDITTFKEHKDYVRCGAPSQRSEDLFVTGAYDHWLKVWDVRSQGSVLSMDHGSPVESVQIFPTGGLCVSAGSNIVKVWDILGGGRLLAGFSNHQKTITSICFDGDYKRLLSASLDRHVKIYDVQDYTVFHSMDYPSPILSLAVSPDNTHVVTGMANGFLSIKYRMRQDVQHEVQTANKLTAGTYSYFVRGKNFQPDKGDFVVSAPRKHKLKEHDQLLKKFQYSKALDSVLRKPPYSRTPLLVSLLQELTRRKGLKRALAGRDEDSLVPVLEFLIRHVSNPRYTVLLIDVANAVLDIYGPVCGQSAKVDQLFTRLKDRIGSEIHFQQTSFELLGSLDTLFAAAVSTLSLTTDHDEGQ</sequence>
<organism evidence="11 12">
    <name type="scientific">Stylophora pistillata</name>
    <name type="common">Smooth cauliflower coral</name>
    <dbReference type="NCBI Taxonomy" id="50429"/>
    <lineage>
        <taxon>Eukaryota</taxon>
        <taxon>Metazoa</taxon>
        <taxon>Cnidaria</taxon>
        <taxon>Anthozoa</taxon>
        <taxon>Hexacorallia</taxon>
        <taxon>Scleractinia</taxon>
        <taxon>Astrocoeniina</taxon>
        <taxon>Pocilloporidae</taxon>
        <taxon>Stylophora</taxon>
    </lineage>
</organism>
<evidence type="ECO:0000256" key="1">
    <source>
        <dbReference type="ARBA" id="ARBA00004604"/>
    </source>
</evidence>
<dbReference type="CDD" id="cd00200">
    <property type="entry name" value="WD40"/>
    <property type="match status" value="1"/>
</dbReference>
<dbReference type="PANTHER" id="PTHR19924">
    <property type="entry name" value="UTP15 U3 SMALL NUCLEOLAR RNA-ASSOCIATED PROTEIN 15 FAMILY MEMBER"/>
    <property type="match status" value="1"/>
</dbReference>
<accession>A0A2B4T1C0</accession>
<comment type="caution">
    <text evidence="11">The sequence shown here is derived from an EMBL/GenBank/DDBJ whole genome shotgun (WGS) entry which is preliminary data.</text>
</comment>
<keyword evidence="3" id="KW-0698">rRNA processing</keyword>